<proteinExistence type="predicted"/>
<dbReference type="AlphaFoldDB" id="A0A7Z9BJJ3"/>
<reference evidence="1" key="1">
    <citation type="submission" date="2019-10" db="EMBL/GenBank/DDBJ databases">
        <authorList>
            <consortium name="Genoscope - CEA"/>
            <person name="William W."/>
        </authorList>
    </citation>
    <scope>NUCLEOTIDE SEQUENCE [LARGE SCALE GENOMIC DNA]</scope>
    <source>
        <strain evidence="1">BBR_PRJEB10994</strain>
    </source>
</reference>
<protein>
    <recommendedName>
        <fullName evidence="3">Aminoglycoside phosphotransferase domain-containing protein</fullName>
    </recommendedName>
</protein>
<evidence type="ECO:0000313" key="1">
    <source>
        <dbReference type="EMBL" id="VXD11756.1"/>
    </source>
</evidence>
<accession>A0A7Z9BJJ3</accession>
<dbReference type="OrthoDB" id="7861540at2"/>
<dbReference type="Proteomes" id="UP000182190">
    <property type="component" value="Unassembled WGS sequence"/>
</dbReference>
<evidence type="ECO:0008006" key="3">
    <source>
        <dbReference type="Google" id="ProtNLM"/>
    </source>
</evidence>
<dbReference type="EMBL" id="CZCS02000007">
    <property type="protein sequence ID" value="VXD11756.1"/>
    <property type="molecule type" value="Genomic_DNA"/>
</dbReference>
<dbReference type="SUPFAM" id="SSF56112">
    <property type="entry name" value="Protein kinase-like (PK-like)"/>
    <property type="match status" value="1"/>
</dbReference>
<keyword evidence="2" id="KW-1185">Reference proteome</keyword>
<organism evidence="1 2">
    <name type="scientific">Planktothrix paucivesiculata PCC 9631</name>
    <dbReference type="NCBI Taxonomy" id="671071"/>
    <lineage>
        <taxon>Bacteria</taxon>
        <taxon>Bacillati</taxon>
        <taxon>Cyanobacteriota</taxon>
        <taxon>Cyanophyceae</taxon>
        <taxon>Oscillatoriophycideae</taxon>
        <taxon>Oscillatoriales</taxon>
        <taxon>Microcoleaceae</taxon>
        <taxon>Planktothrix</taxon>
    </lineage>
</organism>
<dbReference type="RefSeq" id="WP_083623413.1">
    <property type="nucleotide sequence ID" value="NZ_LR735026.1"/>
</dbReference>
<gene>
    <name evidence="1" type="ORF">PL9631_1040003</name>
</gene>
<name>A0A7Z9BJJ3_9CYAN</name>
<sequence>MIQSQLNFYENDKYKDSISENQVSKFYQVLHESLHQVLSDRVSIGEILMFGQPKGVKDETRKFLIKDQENRKIAVALCSSPASPKIIARGVESSYLAKQRVGSKLGYHILGALCEGEVDELSYAVLPYCQPLSDSRLLWYAQRFLLRPSLFKWLTCITEATVTKVNSDEIEENFIVPLQHLVELETITDRVRVAALDTLERLAKGTWHPCHTLMHGDLWKGNVLIAPPSLGSAENRPWQERFVIIDWPGGMIKGYGIYDLIRLAQSFKLGKKQLRKQVNAHCEILDCEFTDARCHLLAALSYRGMHLENFPVSRFAKMADSCLKTLEEIGG</sequence>
<comment type="caution">
    <text evidence="1">The sequence shown here is derived from an EMBL/GenBank/DDBJ whole genome shotgun (WGS) entry which is preliminary data.</text>
</comment>
<evidence type="ECO:0000313" key="2">
    <source>
        <dbReference type="Proteomes" id="UP000182190"/>
    </source>
</evidence>
<dbReference type="InterPro" id="IPR011009">
    <property type="entry name" value="Kinase-like_dom_sf"/>
</dbReference>